<keyword evidence="2" id="KW-0677">Repeat</keyword>
<proteinExistence type="inferred from homology"/>
<dbReference type="PANTHER" id="PTHR22842">
    <property type="entry name" value="WD40 REPEAT PROTEIN"/>
    <property type="match status" value="1"/>
</dbReference>
<evidence type="ECO:0000256" key="4">
    <source>
        <dbReference type="PROSITE-ProRule" id="PRU00221"/>
    </source>
</evidence>
<keyword evidence="1 4" id="KW-0853">WD repeat</keyword>
<dbReference type="InterPro" id="IPR001680">
    <property type="entry name" value="WD40_rpt"/>
</dbReference>
<evidence type="ECO:0000313" key="6">
    <source>
        <dbReference type="EMBL" id="KAF2077581.1"/>
    </source>
</evidence>
<dbReference type="PANTHER" id="PTHR22842:SF1">
    <property type="match status" value="1"/>
</dbReference>
<dbReference type="EMBL" id="AJWJ01000025">
    <property type="protein sequence ID" value="KAF2077581.1"/>
    <property type="molecule type" value="Genomic_DNA"/>
</dbReference>
<evidence type="ECO:0000256" key="3">
    <source>
        <dbReference type="ARBA" id="ARBA00038145"/>
    </source>
</evidence>
<dbReference type="GO" id="GO:0071013">
    <property type="term" value="C:catalytic step 2 spliceosome"/>
    <property type="evidence" value="ECO:0007669"/>
    <property type="project" value="TreeGrafter"/>
</dbReference>
<dbReference type="OrthoDB" id="1068471at2759"/>
<dbReference type="InterPro" id="IPR015943">
    <property type="entry name" value="WD40/YVTN_repeat-like_dom_sf"/>
</dbReference>
<accession>A0A8J4UWI7</accession>
<evidence type="ECO:0000313" key="7">
    <source>
        <dbReference type="Proteomes" id="UP000695562"/>
    </source>
</evidence>
<evidence type="ECO:0008006" key="8">
    <source>
        <dbReference type="Google" id="ProtNLM"/>
    </source>
</evidence>
<name>A0A8J4UWI7_9MYCE</name>
<dbReference type="SUPFAM" id="SSF50978">
    <property type="entry name" value="WD40 repeat-like"/>
    <property type="match status" value="1"/>
</dbReference>
<dbReference type="Pfam" id="PF00400">
    <property type="entry name" value="WD40"/>
    <property type="match status" value="4"/>
</dbReference>
<sequence length="677" mass="76932">MSSNNNNNDNNDNNKSSFDINNNNCNSKLPSLQTATQRDLFSNLSQYHFENEIYDRKLYNKYTDTEFQLRESLVKNIGLDYIIPYSIDTKCPFWISWSPDNTHLAITTNDSLDIFEANSGQMLYNITDHSQVVSMVAWFNRPYTNYIEVNEDFSSSNITDKTTTTSTTTTTKPKVGSASDISPHIRKVTSKHTYKNTLTSQYNSFISCSLDNTIKIYQDYKLKATLTEHKDWLKSIAISSDDQLLLSGCASSGIYGWDLNTGTVKFRINKAHPQTTSESSNPSTGVDLNTINSLKMHHFDSNIFISGSRYGSFRMWDCRTPQMPIFHIQAHHNKLNILHFSYDEQNVLTSGRDGAIKLWDVRAIASDPSTKVNSITGANVEVYKKGLLKEYRGHKCSGYNISCSFINNDRQIISGSEDYFVYVYDTLTAKVIKKILSHKSAVHLVAAANGKGLDALKVATGSIDNCNIHIYSPQMLEEDEKTQSISSKFVGVTPPDEKDTANDIKVRSYVQRITMEKLMMKFGDQLFQFYHKHNLPPSVGTNNPEFLTVFRKIEKQFAKQFVVEAKRIGNILGKSNMDLTQLLDQDINPDDFERLYEEHTQPIYASIHSTGTTTTPQLDDDDDDEEDDAELMNRLSTFGLLQEGDIFDNDDDADQWAEYDDDDEGYEDSDSDNNFPY</sequence>
<comment type="caution">
    <text evidence="6">The sequence shown here is derived from an EMBL/GenBank/DDBJ whole genome shotgun (WGS) entry which is preliminary data.</text>
</comment>
<feature type="region of interest" description="Disordered" evidence="5">
    <location>
        <begin position="643"/>
        <end position="677"/>
    </location>
</feature>
<evidence type="ECO:0000256" key="5">
    <source>
        <dbReference type="SAM" id="MobiDB-lite"/>
    </source>
</evidence>
<dbReference type="AlphaFoldDB" id="A0A8J4UWI7"/>
<dbReference type="SMART" id="SM00320">
    <property type="entry name" value="WD40"/>
    <property type="match status" value="6"/>
</dbReference>
<feature type="repeat" description="WD" evidence="4">
    <location>
        <begin position="226"/>
        <end position="267"/>
    </location>
</feature>
<evidence type="ECO:0000256" key="2">
    <source>
        <dbReference type="ARBA" id="ARBA00022737"/>
    </source>
</evidence>
<reference evidence="6" key="1">
    <citation type="submission" date="2020-01" db="EMBL/GenBank/DDBJ databases">
        <title>Development of genomics and gene disruption for Polysphondylium violaceum indicates a role for the polyketide synthase stlB in stalk morphogenesis.</title>
        <authorList>
            <person name="Narita B."/>
            <person name="Kawabe Y."/>
            <person name="Kin K."/>
            <person name="Saito T."/>
            <person name="Gibbs R."/>
            <person name="Kuspa A."/>
            <person name="Muzny D."/>
            <person name="Queller D."/>
            <person name="Richards S."/>
            <person name="Strassman J."/>
            <person name="Sucgang R."/>
            <person name="Worley K."/>
            <person name="Schaap P."/>
        </authorList>
    </citation>
    <scope>NUCLEOTIDE SEQUENCE</scope>
    <source>
        <strain evidence="6">QSvi11</strain>
    </source>
</reference>
<comment type="similarity">
    <text evidence="3">Belongs to the WD repeat MORG1 family.</text>
</comment>
<organism evidence="6 7">
    <name type="scientific">Polysphondylium violaceum</name>
    <dbReference type="NCBI Taxonomy" id="133409"/>
    <lineage>
        <taxon>Eukaryota</taxon>
        <taxon>Amoebozoa</taxon>
        <taxon>Evosea</taxon>
        <taxon>Eumycetozoa</taxon>
        <taxon>Dictyostelia</taxon>
        <taxon>Dictyosteliales</taxon>
        <taxon>Dictyosteliaceae</taxon>
        <taxon>Polysphondylium</taxon>
    </lineage>
</organism>
<dbReference type="PROSITE" id="PS00678">
    <property type="entry name" value="WD_REPEATS_1"/>
    <property type="match status" value="1"/>
</dbReference>
<dbReference type="Proteomes" id="UP000695562">
    <property type="component" value="Unassembled WGS sequence"/>
</dbReference>
<keyword evidence="7" id="KW-1185">Reference proteome</keyword>
<feature type="region of interest" description="Disordered" evidence="5">
    <location>
        <begin position="603"/>
        <end position="626"/>
    </location>
</feature>
<dbReference type="Gene3D" id="2.130.10.10">
    <property type="entry name" value="YVTN repeat-like/Quinoprotein amine dehydrogenase"/>
    <property type="match status" value="3"/>
</dbReference>
<protein>
    <recommendedName>
        <fullName evidence="8">WD40 repeat-containing protein</fullName>
    </recommendedName>
</protein>
<gene>
    <name evidence="6" type="ORF">CYY_001122</name>
</gene>
<dbReference type="PROSITE" id="PS50294">
    <property type="entry name" value="WD_REPEATS_REGION"/>
    <property type="match status" value="1"/>
</dbReference>
<dbReference type="GO" id="GO:0000398">
    <property type="term" value="P:mRNA splicing, via spliceosome"/>
    <property type="evidence" value="ECO:0007669"/>
    <property type="project" value="TreeGrafter"/>
</dbReference>
<feature type="compositionally biased region" description="Polar residues" evidence="5">
    <location>
        <begin position="607"/>
        <end position="617"/>
    </location>
</feature>
<feature type="region of interest" description="Disordered" evidence="5">
    <location>
        <begin position="1"/>
        <end position="20"/>
    </location>
</feature>
<dbReference type="PROSITE" id="PS50082">
    <property type="entry name" value="WD_REPEATS_2"/>
    <property type="match status" value="2"/>
</dbReference>
<feature type="region of interest" description="Disordered" evidence="5">
    <location>
        <begin position="161"/>
        <end position="180"/>
    </location>
</feature>
<feature type="compositionally biased region" description="Low complexity" evidence="5">
    <location>
        <begin position="161"/>
        <end position="171"/>
    </location>
</feature>
<feature type="compositionally biased region" description="Acidic residues" evidence="5">
    <location>
        <begin position="645"/>
        <end position="671"/>
    </location>
</feature>
<feature type="repeat" description="WD" evidence="4">
    <location>
        <begin position="328"/>
        <end position="362"/>
    </location>
</feature>
<dbReference type="InterPro" id="IPR051980">
    <property type="entry name" value="WD_repeat_MORG1"/>
</dbReference>
<evidence type="ECO:0000256" key="1">
    <source>
        <dbReference type="ARBA" id="ARBA00022574"/>
    </source>
</evidence>
<dbReference type="InterPro" id="IPR019775">
    <property type="entry name" value="WD40_repeat_CS"/>
</dbReference>
<dbReference type="InterPro" id="IPR036322">
    <property type="entry name" value="WD40_repeat_dom_sf"/>
</dbReference>